<reference evidence="6 7" key="1">
    <citation type="submission" date="2021-01" db="EMBL/GenBank/DDBJ databases">
        <title>Roseomonas sp. nov, a bacterium isolated from an oil production mixture in Yumen Oilfield.</title>
        <authorList>
            <person name="Wu D."/>
        </authorList>
    </citation>
    <scope>NUCLEOTIDE SEQUENCE [LARGE SCALE GENOMIC DNA]</scope>
    <source>
        <strain evidence="6 7">ROY-5-3</strain>
    </source>
</reference>
<gene>
    <name evidence="6" type="ORF">JJQ90_25010</name>
</gene>
<keyword evidence="3" id="KW-0804">Transcription</keyword>
<dbReference type="InterPro" id="IPR035472">
    <property type="entry name" value="RpiR-like_SIS"/>
</dbReference>
<name>A0ABS6HGC2_9PROT</name>
<dbReference type="CDD" id="cd05013">
    <property type="entry name" value="SIS_RpiR"/>
    <property type="match status" value="1"/>
</dbReference>
<evidence type="ECO:0000256" key="1">
    <source>
        <dbReference type="ARBA" id="ARBA00023015"/>
    </source>
</evidence>
<evidence type="ECO:0000256" key="3">
    <source>
        <dbReference type="ARBA" id="ARBA00023163"/>
    </source>
</evidence>
<keyword evidence="1" id="KW-0805">Transcription regulation</keyword>
<evidence type="ECO:0000313" key="6">
    <source>
        <dbReference type="EMBL" id="MBU8547003.1"/>
    </source>
</evidence>
<dbReference type="InterPro" id="IPR001347">
    <property type="entry name" value="SIS_dom"/>
</dbReference>
<dbReference type="InterPro" id="IPR000281">
    <property type="entry name" value="HTH_RpiR"/>
</dbReference>
<organism evidence="6 7">
    <name type="scientific">Falsiroseomonas oleicola</name>
    <dbReference type="NCBI Taxonomy" id="2801474"/>
    <lineage>
        <taxon>Bacteria</taxon>
        <taxon>Pseudomonadati</taxon>
        <taxon>Pseudomonadota</taxon>
        <taxon>Alphaproteobacteria</taxon>
        <taxon>Acetobacterales</taxon>
        <taxon>Roseomonadaceae</taxon>
        <taxon>Falsiroseomonas</taxon>
    </lineage>
</organism>
<dbReference type="PROSITE" id="PS51464">
    <property type="entry name" value="SIS"/>
    <property type="match status" value="1"/>
</dbReference>
<proteinExistence type="predicted"/>
<keyword evidence="2" id="KW-0238">DNA-binding</keyword>
<feature type="domain" description="SIS" evidence="5">
    <location>
        <begin position="119"/>
        <end position="258"/>
    </location>
</feature>
<evidence type="ECO:0000259" key="5">
    <source>
        <dbReference type="PROSITE" id="PS51464"/>
    </source>
</evidence>
<dbReference type="Pfam" id="PF01380">
    <property type="entry name" value="SIS"/>
    <property type="match status" value="1"/>
</dbReference>
<sequence length="278" mass="28979">MRDRIAHLLDRLSPAERKVAELVTADPAATMNATLATLARNAGVSEPTVIRFCRSLGLDGFADLRMALARAEGVGTTRMHRRIGPGTPVPEAASAVFDTAILALGEVRDRMDVAAIERAALALVRAARVEIWGYGASAAVAQDLAHKLFRICRGVVARADPHMQAMAAATLDGDAVALCISHTGRSREIVEVAVLAAAAGATVIALTHPGSPLASHATLVIGCEVDEDTALHTPMVSRLAHLVLGDALSVAAALLSPPAAGERLGRMKAALQQRRIAP</sequence>
<protein>
    <submittedName>
        <fullName evidence="6">SIS domain-containing protein</fullName>
    </submittedName>
</protein>
<keyword evidence="7" id="KW-1185">Reference proteome</keyword>
<evidence type="ECO:0000256" key="2">
    <source>
        <dbReference type="ARBA" id="ARBA00023125"/>
    </source>
</evidence>
<evidence type="ECO:0000259" key="4">
    <source>
        <dbReference type="PROSITE" id="PS51071"/>
    </source>
</evidence>
<dbReference type="InterPro" id="IPR047640">
    <property type="entry name" value="RpiR-like"/>
</dbReference>
<dbReference type="PROSITE" id="PS51071">
    <property type="entry name" value="HTH_RPIR"/>
    <property type="match status" value="1"/>
</dbReference>
<dbReference type="Pfam" id="PF01418">
    <property type="entry name" value="HTH_6"/>
    <property type="match status" value="1"/>
</dbReference>
<dbReference type="PANTHER" id="PTHR30514">
    <property type="entry name" value="GLUCOKINASE"/>
    <property type="match status" value="1"/>
</dbReference>
<feature type="domain" description="HTH rpiR-type" evidence="4">
    <location>
        <begin position="1"/>
        <end position="75"/>
    </location>
</feature>
<dbReference type="EMBL" id="JAERQM010000011">
    <property type="protein sequence ID" value="MBU8547003.1"/>
    <property type="molecule type" value="Genomic_DNA"/>
</dbReference>
<comment type="caution">
    <text evidence="6">The sequence shown here is derived from an EMBL/GenBank/DDBJ whole genome shotgun (WGS) entry which is preliminary data.</text>
</comment>
<dbReference type="RefSeq" id="WP_216879029.1">
    <property type="nucleotide sequence ID" value="NZ_JAERQM010000011.1"/>
</dbReference>
<accession>A0ABS6HGC2</accession>
<evidence type="ECO:0000313" key="7">
    <source>
        <dbReference type="Proteomes" id="UP000689967"/>
    </source>
</evidence>
<dbReference type="PANTHER" id="PTHR30514:SF1">
    <property type="entry name" value="HTH-TYPE TRANSCRIPTIONAL REGULATOR HEXR-RELATED"/>
    <property type="match status" value="1"/>
</dbReference>
<dbReference type="Proteomes" id="UP000689967">
    <property type="component" value="Unassembled WGS sequence"/>
</dbReference>